<protein>
    <recommendedName>
        <fullName evidence="11">ATP synthase A/B type C-terminal domain-containing protein</fullName>
    </recommendedName>
</protein>
<dbReference type="GO" id="GO:0005524">
    <property type="term" value="F:ATP binding"/>
    <property type="evidence" value="ECO:0007669"/>
    <property type="project" value="UniProtKB-KW"/>
</dbReference>
<keyword evidence="5" id="KW-0067">ATP-binding</keyword>
<dbReference type="GO" id="GO:0045259">
    <property type="term" value="C:proton-transporting ATP synthase complex"/>
    <property type="evidence" value="ECO:0007669"/>
    <property type="project" value="UniProtKB-KW"/>
</dbReference>
<dbReference type="Proteomes" id="UP000256305">
    <property type="component" value="Unassembled WGS sequence"/>
</dbReference>
<dbReference type="SUPFAM" id="SSF52540">
    <property type="entry name" value="P-loop containing nucleoside triphosphate hydrolases"/>
    <property type="match status" value="1"/>
</dbReference>
<name>A0A3E0J922_9BACI</name>
<feature type="domain" description="ATP synthase A/B type C-terminal" evidence="11">
    <location>
        <begin position="244"/>
        <end position="322"/>
    </location>
</feature>
<dbReference type="InterPro" id="IPR020003">
    <property type="entry name" value="ATPase_a/bsu_AS"/>
</dbReference>
<dbReference type="Pfam" id="PF22919">
    <property type="entry name" value="ATP-synt_VA_C"/>
    <property type="match status" value="1"/>
</dbReference>
<dbReference type="PANTHER" id="PTHR15184:SF71">
    <property type="entry name" value="ATP SYNTHASE SUBUNIT BETA, MITOCHONDRIAL"/>
    <property type="match status" value="1"/>
</dbReference>
<evidence type="ECO:0000256" key="6">
    <source>
        <dbReference type="ARBA" id="ARBA00022967"/>
    </source>
</evidence>
<evidence type="ECO:0000256" key="5">
    <source>
        <dbReference type="ARBA" id="ARBA00022840"/>
    </source>
</evidence>
<dbReference type="Gene3D" id="1.10.1140.10">
    <property type="entry name" value="Bovine Mitochondrial F1-atpase, Atp Synthase Beta Chain, Chain D, domain 3"/>
    <property type="match status" value="1"/>
</dbReference>
<dbReference type="PROSITE" id="PS00152">
    <property type="entry name" value="ATPASE_ALPHA_BETA"/>
    <property type="match status" value="1"/>
</dbReference>
<dbReference type="AlphaFoldDB" id="A0A3E0J922"/>
<gene>
    <name evidence="12" type="ORF">DYE48_10220</name>
</gene>
<keyword evidence="9" id="KW-0139">CF(1)</keyword>
<evidence type="ECO:0000256" key="3">
    <source>
        <dbReference type="ARBA" id="ARBA00022448"/>
    </source>
</evidence>
<dbReference type="PANTHER" id="PTHR15184">
    <property type="entry name" value="ATP SYNTHASE"/>
    <property type="match status" value="1"/>
</dbReference>
<evidence type="ECO:0000313" key="12">
    <source>
        <dbReference type="EMBL" id="REJ09455.1"/>
    </source>
</evidence>
<keyword evidence="10" id="KW-0066">ATP synthesis</keyword>
<keyword evidence="6" id="KW-1278">Translocase</keyword>
<keyword evidence="3" id="KW-0813">Transport</keyword>
<dbReference type="RefSeq" id="WP_115823522.1">
    <property type="nucleotide sequence ID" value="NZ_QUAE01000006.1"/>
</dbReference>
<sequence length="346" mass="38398">MESIHLNVALLRRRVPNLTKAARSVGLRPATVSNLCTGKIALGRTEVRTLVALASLAECSVDELIIRGEKFEMIETGIKTIDLFAPLAKGGTAGLVARPGMGQLVVLAEIFRRLKKEGYYIVMLQPEGDHPEVSDITDDVDSIHLTIDEAEKAVVQASKTHEVIFVSDRSHVQNGSIYQLQEKWAGETSVTTFLVDLKGEAVDEDLPYGPLETLWQFDMDLSVRHMYPAIHPIYSTSSVLEGANLGQEHFSTQQKAQKVLRRYRELKSIVRASGVDHLSDADTQLFKRGEKLESYLTQPFFVAEAFTGMKGIHVPMKKMLTDVRKITDGGYDHKGVEEFAMVGSLE</sequence>
<proteinExistence type="inferred from homology"/>
<reference evidence="12 13" key="1">
    <citation type="submission" date="2018-08" db="EMBL/GenBank/DDBJ databases">
        <title>Genome sequence of Halobacillus trueperi KCTC 3686.</title>
        <authorList>
            <person name="Cho K.H."/>
            <person name="Kwak M.-J."/>
            <person name="Kim B.-Y."/>
            <person name="Chun J."/>
        </authorList>
    </citation>
    <scope>NUCLEOTIDE SEQUENCE [LARGE SCALE GENOMIC DNA]</scope>
    <source>
        <strain evidence="12 13">KCTC 3686</strain>
    </source>
</reference>
<comment type="caution">
    <text evidence="12">The sequence shown here is derived from an EMBL/GenBank/DDBJ whole genome shotgun (WGS) entry which is preliminary data.</text>
</comment>
<dbReference type="EMBL" id="QUAE01000006">
    <property type="protein sequence ID" value="REJ09455.1"/>
    <property type="molecule type" value="Genomic_DNA"/>
</dbReference>
<evidence type="ECO:0000259" key="11">
    <source>
        <dbReference type="Pfam" id="PF22919"/>
    </source>
</evidence>
<dbReference type="GO" id="GO:0046933">
    <property type="term" value="F:proton-transporting ATP synthase activity, rotational mechanism"/>
    <property type="evidence" value="ECO:0007669"/>
    <property type="project" value="TreeGrafter"/>
</dbReference>
<dbReference type="InterPro" id="IPR050053">
    <property type="entry name" value="ATPase_alpha/beta_chains"/>
</dbReference>
<dbReference type="SUPFAM" id="SSF47917">
    <property type="entry name" value="C-terminal domain of alpha and beta subunits of F1 ATP synthase"/>
    <property type="match status" value="1"/>
</dbReference>
<evidence type="ECO:0000256" key="8">
    <source>
        <dbReference type="ARBA" id="ARBA00023136"/>
    </source>
</evidence>
<dbReference type="InterPro" id="IPR055190">
    <property type="entry name" value="ATP-synt_VA_C"/>
</dbReference>
<keyword evidence="7" id="KW-0406">Ion transport</keyword>
<keyword evidence="13" id="KW-1185">Reference proteome</keyword>
<evidence type="ECO:0000256" key="4">
    <source>
        <dbReference type="ARBA" id="ARBA00022741"/>
    </source>
</evidence>
<evidence type="ECO:0000256" key="7">
    <source>
        <dbReference type="ARBA" id="ARBA00023065"/>
    </source>
</evidence>
<comment type="subcellular location">
    <subcellularLocation>
        <location evidence="1">Membrane</location>
    </subcellularLocation>
</comment>
<evidence type="ECO:0000256" key="2">
    <source>
        <dbReference type="ARBA" id="ARBA00008936"/>
    </source>
</evidence>
<evidence type="ECO:0000313" key="13">
    <source>
        <dbReference type="Proteomes" id="UP000256305"/>
    </source>
</evidence>
<evidence type="ECO:0000256" key="10">
    <source>
        <dbReference type="ARBA" id="ARBA00023310"/>
    </source>
</evidence>
<keyword evidence="4" id="KW-0547">Nucleotide-binding</keyword>
<keyword evidence="8" id="KW-0472">Membrane</keyword>
<dbReference type="InterPro" id="IPR027417">
    <property type="entry name" value="P-loop_NTPase"/>
</dbReference>
<organism evidence="12 13">
    <name type="scientific">Halobacillus trueperi</name>
    <dbReference type="NCBI Taxonomy" id="156205"/>
    <lineage>
        <taxon>Bacteria</taxon>
        <taxon>Bacillati</taxon>
        <taxon>Bacillota</taxon>
        <taxon>Bacilli</taxon>
        <taxon>Bacillales</taxon>
        <taxon>Bacillaceae</taxon>
        <taxon>Halobacillus</taxon>
    </lineage>
</organism>
<evidence type="ECO:0000256" key="9">
    <source>
        <dbReference type="ARBA" id="ARBA00023196"/>
    </source>
</evidence>
<accession>A0A3E0J922</accession>
<evidence type="ECO:0000256" key="1">
    <source>
        <dbReference type="ARBA" id="ARBA00004370"/>
    </source>
</evidence>
<dbReference type="InterPro" id="IPR024034">
    <property type="entry name" value="ATPase_F1/V1_b/a_C"/>
</dbReference>
<comment type="similarity">
    <text evidence="2">Belongs to the ATPase alpha/beta chains family.</text>
</comment>
<dbReference type="Gene3D" id="3.40.50.300">
    <property type="entry name" value="P-loop containing nucleotide triphosphate hydrolases"/>
    <property type="match status" value="1"/>
</dbReference>